<organism evidence="1 2">
    <name type="scientific">Virgibacillus natechei</name>
    <dbReference type="NCBI Taxonomy" id="1216297"/>
    <lineage>
        <taxon>Bacteria</taxon>
        <taxon>Bacillati</taxon>
        <taxon>Bacillota</taxon>
        <taxon>Bacilli</taxon>
        <taxon>Bacillales</taxon>
        <taxon>Bacillaceae</taxon>
        <taxon>Virgibacillus</taxon>
    </lineage>
</organism>
<name>A0ABS4IJ42_9BACI</name>
<evidence type="ECO:0008006" key="3">
    <source>
        <dbReference type="Google" id="ProtNLM"/>
    </source>
</evidence>
<dbReference type="EMBL" id="JAGGKX010000019">
    <property type="protein sequence ID" value="MBP1970972.1"/>
    <property type="molecule type" value="Genomic_DNA"/>
</dbReference>
<sequence>MIELKTAIEGKKTYFGQMRKLLKPMGYTLCGNWEYDRAFFDGLLWRDAGETIYIRIPFHVLDGELDNDDTYIEFGTPFVIKHVVHIGLDRDADSLLLTAAGGLNQFQEPIDRDGYIKDKNEWEKSGEQAIEYIMDHI</sequence>
<dbReference type="Proteomes" id="UP001519345">
    <property type="component" value="Unassembled WGS sequence"/>
</dbReference>
<keyword evidence="2" id="KW-1185">Reference proteome</keyword>
<dbReference type="Gene3D" id="3.30.310.100">
    <property type="entry name" value="YugN-like"/>
    <property type="match status" value="1"/>
</dbReference>
<proteinExistence type="predicted"/>
<protein>
    <recommendedName>
        <fullName evidence="3">YugN-like family protein</fullName>
    </recommendedName>
</protein>
<gene>
    <name evidence="1" type="ORF">J2Z83_003109</name>
</gene>
<dbReference type="InterPro" id="IPR036491">
    <property type="entry name" value="YugN-like_sf"/>
</dbReference>
<reference evidence="1 2" key="1">
    <citation type="submission" date="2021-03" db="EMBL/GenBank/DDBJ databases">
        <title>Genomic Encyclopedia of Type Strains, Phase IV (KMG-IV): sequencing the most valuable type-strain genomes for metagenomic binning, comparative biology and taxonomic classification.</title>
        <authorList>
            <person name="Goeker M."/>
        </authorList>
    </citation>
    <scope>NUCLEOTIDE SEQUENCE [LARGE SCALE GENOMIC DNA]</scope>
    <source>
        <strain evidence="1 2">DSM 25609</strain>
    </source>
</reference>
<evidence type="ECO:0000313" key="2">
    <source>
        <dbReference type="Proteomes" id="UP001519345"/>
    </source>
</evidence>
<dbReference type="RefSeq" id="WP_209464056.1">
    <property type="nucleotide sequence ID" value="NZ_CP110224.1"/>
</dbReference>
<dbReference type="Pfam" id="PF08868">
    <property type="entry name" value="YugN"/>
    <property type="match status" value="1"/>
</dbReference>
<dbReference type="InterPro" id="IPR014967">
    <property type="entry name" value="Uncharacterised_YugN-like"/>
</dbReference>
<evidence type="ECO:0000313" key="1">
    <source>
        <dbReference type="EMBL" id="MBP1970972.1"/>
    </source>
</evidence>
<dbReference type="SUPFAM" id="SSF160755">
    <property type="entry name" value="YugN-like"/>
    <property type="match status" value="1"/>
</dbReference>
<comment type="caution">
    <text evidence="1">The sequence shown here is derived from an EMBL/GenBank/DDBJ whole genome shotgun (WGS) entry which is preliminary data.</text>
</comment>
<accession>A0ABS4IJ42</accession>